<keyword evidence="6" id="KW-1185">Reference proteome</keyword>
<dbReference type="RefSeq" id="WP_003070894.1">
    <property type="nucleotide sequence ID" value="NZ_AOUO01000125.1"/>
</dbReference>
<dbReference type="PATRIC" id="fig|1292037.4.peg.1936"/>
<name>R1HYR5_9PSEU</name>
<evidence type="ECO:0000313" key="5">
    <source>
        <dbReference type="EMBL" id="EOD68670.1"/>
    </source>
</evidence>
<dbReference type="InterPro" id="IPR042070">
    <property type="entry name" value="PucR_C-HTH_sf"/>
</dbReference>
<dbReference type="InterPro" id="IPR041522">
    <property type="entry name" value="CdaR_GGDEF"/>
</dbReference>
<dbReference type="EMBL" id="AOUO01000125">
    <property type="protein sequence ID" value="EOD68670.1"/>
    <property type="molecule type" value="Genomic_DNA"/>
</dbReference>
<reference evidence="5 6" key="1">
    <citation type="submission" date="2013-02" db="EMBL/GenBank/DDBJ databases">
        <title>Draft genome sequence of Amycolatopsis vancoresmycina strain DSM 44592T.</title>
        <authorList>
            <person name="Kumar S."/>
            <person name="Kaur N."/>
            <person name="Kaur C."/>
            <person name="Raghava G.P.S."/>
            <person name="Mayilraj S."/>
        </authorList>
    </citation>
    <scope>NUCLEOTIDE SEQUENCE [LARGE SCALE GENOMIC DNA]</scope>
    <source>
        <strain evidence="5 6">DSM 44592</strain>
    </source>
</reference>
<feature type="domain" description="RsbT co-antagonist protein RsbRD N-terminal" evidence="3">
    <location>
        <begin position="22"/>
        <end position="143"/>
    </location>
</feature>
<organism evidence="5 6">
    <name type="scientific">Amycolatopsis vancoresmycina DSM 44592</name>
    <dbReference type="NCBI Taxonomy" id="1292037"/>
    <lineage>
        <taxon>Bacteria</taxon>
        <taxon>Bacillati</taxon>
        <taxon>Actinomycetota</taxon>
        <taxon>Actinomycetes</taxon>
        <taxon>Pseudonocardiales</taxon>
        <taxon>Pseudonocardiaceae</taxon>
        <taxon>Amycolatopsis</taxon>
    </lineage>
</organism>
<gene>
    <name evidence="5" type="ORF">H480_10100</name>
</gene>
<dbReference type="InterPro" id="IPR025736">
    <property type="entry name" value="PucR_C-HTH_dom"/>
</dbReference>
<proteinExistence type="inferred from homology"/>
<dbReference type="InterPro" id="IPR025751">
    <property type="entry name" value="RsbRD_N_dom"/>
</dbReference>
<dbReference type="eggNOG" id="COG2508">
    <property type="taxonomic scope" value="Bacteria"/>
</dbReference>
<evidence type="ECO:0000256" key="1">
    <source>
        <dbReference type="ARBA" id="ARBA00006754"/>
    </source>
</evidence>
<protein>
    <recommendedName>
        <fullName evidence="7">PucR C-terminal helix-turn-helix domain-containing protein</fullName>
    </recommendedName>
</protein>
<dbReference type="PANTHER" id="PTHR33744:SF7">
    <property type="entry name" value="PUCR FAMILY TRANSCRIPTIONAL REGULATOR"/>
    <property type="match status" value="1"/>
</dbReference>
<evidence type="ECO:0000259" key="3">
    <source>
        <dbReference type="Pfam" id="PF14361"/>
    </source>
</evidence>
<dbReference type="Pfam" id="PF13556">
    <property type="entry name" value="HTH_30"/>
    <property type="match status" value="1"/>
</dbReference>
<feature type="domain" description="CdaR GGDEF-like" evidence="4">
    <location>
        <begin position="169"/>
        <end position="277"/>
    </location>
</feature>
<evidence type="ECO:0008006" key="7">
    <source>
        <dbReference type="Google" id="ProtNLM"/>
    </source>
</evidence>
<feature type="domain" description="PucR C-terminal helix-turn-helix" evidence="2">
    <location>
        <begin position="324"/>
        <end position="379"/>
    </location>
</feature>
<evidence type="ECO:0000259" key="4">
    <source>
        <dbReference type="Pfam" id="PF17853"/>
    </source>
</evidence>
<evidence type="ECO:0000313" key="6">
    <source>
        <dbReference type="Proteomes" id="UP000014139"/>
    </source>
</evidence>
<dbReference type="Pfam" id="PF14361">
    <property type="entry name" value="RsbRD_N"/>
    <property type="match status" value="1"/>
</dbReference>
<dbReference type="Proteomes" id="UP000014139">
    <property type="component" value="Unassembled WGS sequence"/>
</dbReference>
<comment type="caution">
    <text evidence="5">The sequence shown here is derived from an EMBL/GenBank/DDBJ whole genome shotgun (WGS) entry which is preliminary data.</text>
</comment>
<dbReference type="AlphaFoldDB" id="R1HYR5"/>
<dbReference type="PANTHER" id="PTHR33744">
    <property type="entry name" value="CARBOHYDRATE DIACID REGULATOR"/>
    <property type="match status" value="1"/>
</dbReference>
<dbReference type="Gene3D" id="1.10.10.2840">
    <property type="entry name" value="PucR C-terminal helix-turn-helix domain"/>
    <property type="match status" value="1"/>
</dbReference>
<comment type="similarity">
    <text evidence="1">Belongs to the CdaR family.</text>
</comment>
<dbReference type="InterPro" id="IPR051448">
    <property type="entry name" value="CdaR-like_regulators"/>
</dbReference>
<dbReference type="Pfam" id="PF17853">
    <property type="entry name" value="GGDEF_2"/>
    <property type="match status" value="1"/>
</dbReference>
<sequence>MSGLLDELMKRSDANARAELVAYERELPEYRLRAADPRSRAEMLDYAVWFRRHTVELVRDGRRLSDEDLSFIGDIGRKRAEEGLSTGAAQHVLALHATLMLREINDVAEGDDLDELLRLTAWFGEQGARGSGRYLDGYLAVQRLRLSVGKRLHDLVDLLLAGDLSAPGLAHDLGICLHDHYFAVVLRFPGRPPGRDDDPGDLVESVFKLHTVPIAWRRPDELLVLLPVCASQETPGDDALPVVRDIAEAVQGACRVGVAAGPAGRLPETVSMARRIAEVAPVQRVPQVLPGIGDVFVELGVVRVPEVDQWLRDVARRLANGPDLVATLDAYYRNDMNRLRAAVGLHVHPRTLDYRLRRVREVTGIDPGSVKGIRILTAAVARLQAGAYA</sequence>
<evidence type="ECO:0000259" key="2">
    <source>
        <dbReference type="Pfam" id="PF13556"/>
    </source>
</evidence>
<dbReference type="OrthoDB" id="4571023at2"/>
<accession>R1HYR5</accession>